<dbReference type="AlphaFoldDB" id="A0A9W9YC09"/>
<comment type="caution">
    <text evidence="2">The sequence shown here is derived from an EMBL/GenBank/DDBJ whole genome shotgun (WGS) entry which is preliminary data.</text>
</comment>
<evidence type="ECO:0000313" key="3">
    <source>
        <dbReference type="Proteomes" id="UP001163046"/>
    </source>
</evidence>
<sequence length="103" mass="11823">MEEEAKRKQSGDVLKTKNFRYRRGQRGGRTFQRGGHNHFNNRSHTRKGPVGPNDRRAAENQSTEHSKNGNQARTSDDAKRMENGEDPLSLVLDGCDEEDENRR</sequence>
<protein>
    <submittedName>
        <fullName evidence="2">Uncharacterized protein</fullName>
    </submittedName>
</protein>
<feature type="compositionally biased region" description="Basic residues" evidence="1">
    <location>
        <begin position="35"/>
        <end position="47"/>
    </location>
</feature>
<reference evidence="2" key="1">
    <citation type="submission" date="2023-01" db="EMBL/GenBank/DDBJ databases">
        <title>Genome assembly of the deep-sea coral Lophelia pertusa.</title>
        <authorList>
            <person name="Herrera S."/>
            <person name="Cordes E."/>
        </authorList>
    </citation>
    <scope>NUCLEOTIDE SEQUENCE</scope>
    <source>
        <strain evidence="2">USNM1676648</strain>
        <tissue evidence="2">Polyp</tissue>
    </source>
</reference>
<organism evidence="2 3">
    <name type="scientific">Desmophyllum pertusum</name>
    <dbReference type="NCBI Taxonomy" id="174260"/>
    <lineage>
        <taxon>Eukaryota</taxon>
        <taxon>Metazoa</taxon>
        <taxon>Cnidaria</taxon>
        <taxon>Anthozoa</taxon>
        <taxon>Hexacorallia</taxon>
        <taxon>Scleractinia</taxon>
        <taxon>Caryophylliina</taxon>
        <taxon>Caryophylliidae</taxon>
        <taxon>Desmophyllum</taxon>
    </lineage>
</organism>
<feature type="compositionally biased region" description="Basic and acidic residues" evidence="1">
    <location>
        <begin position="53"/>
        <end position="67"/>
    </location>
</feature>
<evidence type="ECO:0000256" key="1">
    <source>
        <dbReference type="SAM" id="MobiDB-lite"/>
    </source>
</evidence>
<gene>
    <name evidence="2" type="ORF">OS493_018340</name>
</gene>
<feature type="compositionally biased region" description="Basic and acidic residues" evidence="1">
    <location>
        <begin position="74"/>
        <end position="83"/>
    </location>
</feature>
<name>A0A9W9YC09_9CNID</name>
<proteinExistence type="predicted"/>
<dbReference type="EMBL" id="MU827787">
    <property type="protein sequence ID" value="KAJ7333164.1"/>
    <property type="molecule type" value="Genomic_DNA"/>
</dbReference>
<feature type="compositionally biased region" description="Acidic residues" evidence="1">
    <location>
        <begin position="94"/>
        <end position="103"/>
    </location>
</feature>
<evidence type="ECO:0000313" key="2">
    <source>
        <dbReference type="EMBL" id="KAJ7333164.1"/>
    </source>
</evidence>
<feature type="compositionally biased region" description="Basic and acidic residues" evidence="1">
    <location>
        <begin position="1"/>
        <end position="10"/>
    </location>
</feature>
<dbReference type="Proteomes" id="UP001163046">
    <property type="component" value="Unassembled WGS sequence"/>
</dbReference>
<feature type="compositionally biased region" description="Basic residues" evidence="1">
    <location>
        <begin position="17"/>
        <end position="26"/>
    </location>
</feature>
<feature type="region of interest" description="Disordered" evidence="1">
    <location>
        <begin position="1"/>
        <end position="103"/>
    </location>
</feature>
<keyword evidence="3" id="KW-1185">Reference proteome</keyword>
<accession>A0A9W9YC09</accession>